<protein>
    <recommendedName>
        <fullName evidence="3">Ig-like domain-containing protein</fullName>
    </recommendedName>
</protein>
<evidence type="ECO:0000313" key="2">
    <source>
        <dbReference type="Proteomes" id="UP001595616"/>
    </source>
</evidence>
<name>A0ABV7Z133_9BACT</name>
<dbReference type="EMBL" id="JBHRYQ010000001">
    <property type="protein sequence ID" value="MFC3812837.1"/>
    <property type="molecule type" value="Genomic_DNA"/>
</dbReference>
<sequence length="266" mass="27928">MREYLFAFVFIIISITSNSQSLLIAEYDLNGNVSSKQTKGSSSIPELSANPENTNPGQASVLTATGCAGTIQWSTGQTGNSITVSPLSSTHYTAECIESGCGANGFERVKVNVIACEVYTLTAITAVASVKLGQPVSLFAYGCPGGIIKWSTGQVGGQISTKVYETTAIYKATCTSEFCDDQGSAYVIVGGTTGCANGDVLLTKQAGSWADPATWACNRVPGINDEVLLNHEVTLYGINGYAKTIIFKNGTLIYSDTGKLYTSANN</sequence>
<organism evidence="1 2">
    <name type="scientific">Lacihabitans lacunae</name>
    <dbReference type="NCBI Taxonomy" id="1028214"/>
    <lineage>
        <taxon>Bacteria</taxon>
        <taxon>Pseudomonadati</taxon>
        <taxon>Bacteroidota</taxon>
        <taxon>Cytophagia</taxon>
        <taxon>Cytophagales</taxon>
        <taxon>Leadbetterellaceae</taxon>
        <taxon>Lacihabitans</taxon>
    </lineage>
</organism>
<evidence type="ECO:0008006" key="3">
    <source>
        <dbReference type="Google" id="ProtNLM"/>
    </source>
</evidence>
<evidence type="ECO:0000313" key="1">
    <source>
        <dbReference type="EMBL" id="MFC3812837.1"/>
    </source>
</evidence>
<gene>
    <name evidence="1" type="ORF">ACFOOI_19390</name>
</gene>
<dbReference type="Proteomes" id="UP001595616">
    <property type="component" value="Unassembled WGS sequence"/>
</dbReference>
<accession>A0ABV7Z133</accession>
<keyword evidence="2" id="KW-1185">Reference proteome</keyword>
<proteinExistence type="predicted"/>
<dbReference type="RefSeq" id="WP_379839743.1">
    <property type="nucleotide sequence ID" value="NZ_JBHRYQ010000001.1"/>
</dbReference>
<comment type="caution">
    <text evidence="1">The sequence shown here is derived from an EMBL/GenBank/DDBJ whole genome shotgun (WGS) entry which is preliminary data.</text>
</comment>
<reference evidence="2" key="1">
    <citation type="journal article" date="2019" name="Int. J. Syst. Evol. Microbiol.">
        <title>The Global Catalogue of Microorganisms (GCM) 10K type strain sequencing project: providing services to taxonomists for standard genome sequencing and annotation.</title>
        <authorList>
            <consortium name="The Broad Institute Genomics Platform"/>
            <consortium name="The Broad Institute Genome Sequencing Center for Infectious Disease"/>
            <person name="Wu L."/>
            <person name="Ma J."/>
        </authorList>
    </citation>
    <scope>NUCLEOTIDE SEQUENCE [LARGE SCALE GENOMIC DNA]</scope>
    <source>
        <strain evidence="2">CECT 7956</strain>
    </source>
</reference>